<sequence>MKSSLPTNLSKKHFMLVRGSCFGAWSWYKIARDIRSISDYFKLVRDFIEAIDGKVILVSHSLGGLAIS</sequence>
<dbReference type="SUPFAM" id="SSF53474">
    <property type="entry name" value="alpha/beta-Hydrolases"/>
    <property type="match status" value="1"/>
</dbReference>
<keyword evidence="2" id="KW-1185">Reference proteome</keyword>
<dbReference type="InterPro" id="IPR029058">
    <property type="entry name" value="AB_hydrolase_fold"/>
</dbReference>
<protein>
    <recommendedName>
        <fullName evidence="3">AB hydrolase-1 domain-containing protein</fullName>
    </recommendedName>
</protein>
<dbReference type="GO" id="GO:0080032">
    <property type="term" value="F:methyl jasmonate esterase activity"/>
    <property type="evidence" value="ECO:0007669"/>
    <property type="project" value="TreeGrafter"/>
</dbReference>
<dbReference type="GO" id="GO:0080031">
    <property type="term" value="F:methyl salicylate esterase activity"/>
    <property type="evidence" value="ECO:0007669"/>
    <property type="project" value="TreeGrafter"/>
</dbReference>
<accession>A0A540NQB8</accession>
<dbReference type="EMBL" id="VIEB01000016">
    <property type="protein sequence ID" value="TQE12730.1"/>
    <property type="molecule type" value="Genomic_DNA"/>
</dbReference>
<dbReference type="PANTHER" id="PTHR10992:SF1002">
    <property type="entry name" value="SALICYLIC ACID-BINDING PROTEIN 2-LIKE"/>
    <property type="match status" value="1"/>
</dbReference>
<dbReference type="Gene3D" id="3.40.50.1820">
    <property type="entry name" value="alpha/beta hydrolase"/>
    <property type="match status" value="1"/>
</dbReference>
<dbReference type="GO" id="GO:0009694">
    <property type="term" value="P:jasmonic acid metabolic process"/>
    <property type="evidence" value="ECO:0007669"/>
    <property type="project" value="TreeGrafter"/>
</dbReference>
<gene>
    <name evidence="1" type="ORF">C1H46_001603</name>
</gene>
<dbReference type="InterPro" id="IPR045889">
    <property type="entry name" value="MES/HNL"/>
</dbReference>
<dbReference type="STRING" id="106549.A0A540NQB8"/>
<organism evidence="1 2">
    <name type="scientific">Malus baccata</name>
    <name type="common">Siberian crab apple</name>
    <name type="synonym">Pyrus baccata</name>
    <dbReference type="NCBI Taxonomy" id="106549"/>
    <lineage>
        <taxon>Eukaryota</taxon>
        <taxon>Viridiplantae</taxon>
        <taxon>Streptophyta</taxon>
        <taxon>Embryophyta</taxon>
        <taxon>Tracheophyta</taxon>
        <taxon>Spermatophyta</taxon>
        <taxon>Magnoliopsida</taxon>
        <taxon>eudicotyledons</taxon>
        <taxon>Gunneridae</taxon>
        <taxon>Pentapetalae</taxon>
        <taxon>rosids</taxon>
        <taxon>fabids</taxon>
        <taxon>Rosales</taxon>
        <taxon>Rosaceae</taxon>
        <taxon>Amygdaloideae</taxon>
        <taxon>Maleae</taxon>
        <taxon>Malus</taxon>
    </lineage>
</organism>
<evidence type="ECO:0000313" key="1">
    <source>
        <dbReference type="EMBL" id="TQE12730.1"/>
    </source>
</evidence>
<proteinExistence type="predicted"/>
<name>A0A540NQB8_MALBA</name>
<dbReference type="PANTHER" id="PTHR10992">
    <property type="entry name" value="METHYLESTERASE FAMILY MEMBER"/>
    <property type="match status" value="1"/>
</dbReference>
<dbReference type="GO" id="GO:0009696">
    <property type="term" value="P:salicylic acid metabolic process"/>
    <property type="evidence" value="ECO:0007669"/>
    <property type="project" value="TreeGrafter"/>
</dbReference>
<dbReference type="GO" id="GO:0080030">
    <property type="term" value="F:methyl indole-3-acetate esterase activity"/>
    <property type="evidence" value="ECO:0007669"/>
    <property type="project" value="TreeGrafter"/>
</dbReference>
<reference evidence="1 2" key="1">
    <citation type="journal article" date="2019" name="G3 (Bethesda)">
        <title>Sequencing of a Wild Apple (Malus baccata) Genome Unravels the Differences Between Cultivated and Wild Apple Species Regarding Disease Resistance and Cold Tolerance.</title>
        <authorList>
            <person name="Chen X."/>
        </authorList>
    </citation>
    <scope>NUCLEOTIDE SEQUENCE [LARGE SCALE GENOMIC DNA]</scope>
    <source>
        <strain evidence="2">cv. Shandingzi</strain>
        <tissue evidence="1">Leaves</tissue>
    </source>
</reference>
<dbReference type="Proteomes" id="UP000315295">
    <property type="component" value="Unassembled WGS sequence"/>
</dbReference>
<dbReference type="AlphaFoldDB" id="A0A540NQB8"/>
<comment type="caution">
    <text evidence="1">The sequence shown here is derived from an EMBL/GenBank/DDBJ whole genome shotgun (WGS) entry which is preliminary data.</text>
</comment>
<evidence type="ECO:0000313" key="2">
    <source>
        <dbReference type="Proteomes" id="UP000315295"/>
    </source>
</evidence>
<evidence type="ECO:0008006" key="3">
    <source>
        <dbReference type="Google" id="ProtNLM"/>
    </source>
</evidence>